<evidence type="ECO:0000256" key="11">
    <source>
        <dbReference type="ARBA" id="ARBA00067474"/>
    </source>
</evidence>
<dbReference type="Pfam" id="PF14381">
    <property type="entry name" value="EDR1_CTR1_ARMC3_pept"/>
    <property type="match status" value="1"/>
</dbReference>
<evidence type="ECO:0000256" key="4">
    <source>
        <dbReference type="ARBA" id="ARBA00012499"/>
    </source>
</evidence>
<dbReference type="FunFam" id="2.170.150.20:FF:000001">
    <property type="entry name" value="Peptide methionine sulfoxide reductase MsrB"/>
    <property type="match status" value="1"/>
</dbReference>
<dbReference type="EMBL" id="OZ035843">
    <property type="protein sequence ID" value="CAL1596827.1"/>
    <property type="molecule type" value="Genomic_DNA"/>
</dbReference>
<evidence type="ECO:0000259" key="14">
    <source>
        <dbReference type="PROSITE" id="PS51790"/>
    </source>
</evidence>
<dbReference type="SUPFAM" id="SSF51316">
    <property type="entry name" value="Mss4-like"/>
    <property type="match status" value="1"/>
</dbReference>
<evidence type="ECO:0000256" key="3">
    <source>
        <dbReference type="ARBA" id="ARBA00012498"/>
    </source>
</evidence>
<dbReference type="NCBIfam" id="TIGR00357">
    <property type="entry name" value="peptide-methionine (R)-S-oxide reductase MsrB"/>
    <property type="match status" value="1"/>
</dbReference>
<dbReference type="Proteomes" id="UP001497482">
    <property type="component" value="Chromosome 21"/>
</dbReference>
<evidence type="ECO:0000256" key="12">
    <source>
        <dbReference type="PROSITE-ProRule" id="PRU00259"/>
    </source>
</evidence>
<dbReference type="InterPro" id="IPR016024">
    <property type="entry name" value="ARM-type_fold"/>
</dbReference>
<name>A0AAV2L9J3_KNICA</name>
<proteinExistence type="inferred from homology"/>
<feature type="repeat" description="ARM" evidence="12">
    <location>
        <begin position="357"/>
        <end position="399"/>
    </location>
</feature>
<feature type="domain" description="MsrB" evidence="14">
    <location>
        <begin position="793"/>
        <end position="922"/>
    </location>
</feature>
<evidence type="ECO:0000256" key="8">
    <source>
        <dbReference type="ARBA" id="ARBA00023002"/>
    </source>
</evidence>
<dbReference type="Pfam" id="PF00514">
    <property type="entry name" value="Arm"/>
    <property type="match status" value="1"/>
</dbReference>
<dbReference type="Pfam" id="PF12717">
    <property type="entry name" value="Cnd1"/>
    <property type="match status" value="1"/>
</dbReference>
<dbReference type="InterPro" id="IPR002579">
    <property type="entry name" value="Met_Sox_Rdtase_MsrB_dom"/>
</dbReference>
<dbReference type="InterPro" id="IPR011057">
    <property type="entry name" value="Mss4-like_sf"/>
</dbReference>
<comment type="catalytic activity">
    <reaction evidence="9">
        <text>L-methionyl-[protein] + [thioredoxin]-disulfide + H2O = L-methionyl-(R)-S-oxide-[protein] + [thioredoxin]-dithiol</text>
        <dbReference type="Rhea" id="RHEA:24164"/>
        <dbReference type="Rhea" id="RHEA-COMP:10698"/>
        <dbReference type="Rhea" id="RHEA-COMP:10700"/>
        <dbReference type="Rhea" id="RHEA-COMP:12313"/>
        <dbReference type="Rhea" id="RHEA-COMP:12314"/>
        <dbReference type="ChEBI" id="CHEBI:15377"/>
        <dbReference type="ChEBI" id="CHEBI:16044"/>
        <dbReference type="ChEBI" id="CHEBI:29950"/>
        <dbReference type="ChEBI" id="CHEBI:45764"/>
        <dbReference type="ChEBI" id="CHEBI:50058"/>
        <dbReference type="EC" id="1.8.4.12"/>
    </reaction>
</comment>
<organism evidence="15 16">
    <name type="scientific">Knipowitschia caucasica</name>
    <name type="common">Caucasian dwarf goby</name>
    <name type="synonym">Pomatoschistus caucasicus</name>
    <dbReference type="NCBI Taxonomy" id="637954"/>
    <lineage>
        <taxon>Eukaryota</taxon>
        <taxon>Metazoa</taxon>
        <taxon>Chordata</taxon>
        <taxon>Craniata</taxon>
        <taxon>Vertebrata</taxon>
        <taxon>Euteleostomi</taxon>
        <taxon>Actinopterygii</taxon>
        <taxon>Neopterygii</taxon>
        <taxon>Teleostei</taxon>
        <taxon>Neoteleostei</taxon>
        <taxon>Acanthomorphata</taxon>
        <taxon>Gobiaria</taxon>
        <taxon>Gobiiformes</taxon>
        <taxon>Gobioidei</taxon>
        <taxon>Gobiidae</taxon>
        <taxon>Gobiinae</taxon>
        <taxon>Knipowitschia</taxon>
    </lineage>
</organism>
<evidence type="ECO:0000313" key="16">
    <source>
        <dbReference type="Proteomes" id="UP001497482"/>
    </source>
</evidence>
<evidence type="ECO:0000256" key="10">
    <source>
        <dbReference type="ARBA" id="ARBA00049261"/>
    </source>
</evidence>
<comment type="catalytic activity">
    <reaction evidence="10">
        <text>[thioredoxin]-disulfide + L-methionine + H2O = L-methionine (R)-S-oxide + [thioredoxin]-dithiol</text>
        <dbReference type="Rhea" id="RHEA:21260"/>
        <dbReference type="Rhea" id="RHEA-COMP:10698"/>
        <dbReference type="Rhea" id="RHEA-COMP:10700"/>
        <dbReference type="ChEBI" id="CHEBI:15377"/>
        <dbReference type="ChEBI" id="CHEBI:29950"/>
        <dbReference type="ChEBI" id="CHEBI:50058"/>
        <dbReference type="ChEBI" id="CHEBI:57844"/>
        <dbReference type="ChEBI" id="CHEBI:58773"/>
        <dbReference type="EC" id="1.8.4.14"/>
    </reaction>
</comment>
<keyword evidence="16" id="KW-1185">Reference proteome</keyword>
<gene>
    <name evidence="15" type="ORF">KC01_LOCUS25439</name>
</gene>
<dbReference type="GO" id="GO:0046872">
    <property type="term" value="F:metal ion binding"/>
    <property type="evidence" value="ECO:0007669"/>
    <property type="project" value="UniProtKB-KW"/>
</dbReference>
<evidence type="ECO:0000256" key="6">
    <source>
        <dbReference type="ARBA" id="ARBA00022737"/>
    </source>
</evidence>
<dbReference type="SUPFAM" id="SSF48371">
    <property type="entry name" value="ARM repeat"/>
    <property type="match status" value="2"/>
</dbReference>
<dbReference type="InterPro" id="IPR055164">
    <property type="entry name" value="EDR1/CTR1/ARMC3-like_pept-like"/>
</dbReference>
<comment type="similarity">
    <text evidence="2">Belongs to the MsrB Met sulfoxide reductase family.</text>
</comment>
<accession>A0AAV2L9J3</accession>
<evidence type="ECO:0000256" key="5">
    <source>
        <dbReference type="ARBA" id="ARBA00022723"/>
    </source>
</evidence>
<keyword evidence="8" id="KW-0560">Oxidoreductase</keyword>
<dbReference type="GO" id="GO:0033745">
    <property type="term" value="F:L-methionine-(R)-S-oxide reductase activity"/>
    <property type="evidence" value="ECO:0007669"/>
    <property type="project" value="UniProtKB-EC"/>
</dbReference>
<evidence type="ECO:0000313" key="15">
    <source>
        <dbReference type="EMBL" id="CAL1596827.1"/>
    </source>
</evidence>
<dbReference type="PANTHER" id="PTHR46618">
    <property type="entry name" value="ARMADILLO REPEAT-CONTAINING PROTEIN 3"/>
    <property type="match status" value="1"/>
</dbReference>
<dbReference type="GO" id="GO:0033743">
    <property type="term" value="F:peptide-methionine (R)-S-oxide reductase activity"/>
    <property type="evidence" value="ECO:0007669"/>
    <property type="project" value="UniProtKB-EC"/>
</dbReference>
<evidence type="ECO:0000256" key="2">
    <source>
        <dbReference type="ARBA" id="ARBA00007174"/>
    </source>
</evidence>
<dbReference type="Gene3D" id="1.25.10.10">
    <property type="entry name" value="Leucine-rich Repeat Variant"/>
    <property type="match status" value="3"/>
</dbReference>
<evidence type="ECO:0000256" key="1">
    <source>
        <dbReference type="ARBA" id="ARBA00001947"/>
    </source>
</evidence>
<keyword evidence="5" id="KW-0479">Metal-binding</keyword>
<evidence type="ECO:0000256" key="13">
    <source>
        <dbReference type="SAM" id="MobiDB-lite"/>
    </source>
</evidence>
<dbReference type="Pfam" id="PF01641">
    <property type="entry name" value="SelR"/>
    <property type="match status" value="1"/>
</dbReference>
<dbReference type="PROSITE" id="PS51790">
    <property type="entry name" value="MSRB"/>
    <property type="match status" value="1"/>
</dbReference>
<dbReference type="EC" id="1.8.4.14" evidence="3"/>
<comment type="cofactor">
    <cofactor evidence="1">
        <name>Zn(2+)</name>
        <dbReference type="ChEBI" id="CHEBI:29105"/>
    </cofactor>
</comment>
<sequence>MVKKGKKDCPSPTKETFDPLEIEGKNPATVVLLLSSPEEDVLIKSCAAIHSFSDKGDENKVLLLRLGALEPLCQLINHGNKLVKRNAFMALGVMSTNAEVKNVLKKLNVIPSIINKLTPQEETVVHEFGTLCLASLSEDFSCKAVIFDNNGLLSVIQLLSSPDPDVVKNSLEIIYNQIHDYPSRLALHELGGIPHFLTQLKSEYPVIQQLSVKILQNITIDKDTRIAFREEQGFEKFIDILKNKDLHDLHAGSLQVVANCLNDSECFQLIHKGGGLAQLMEFMVSSTMPETQANAVKCIARVAQSSENRRMLHEQNLEKVLVELLSVNDDNVKAAASQAVSVMSSNLSSKEILRELGAISALVQSLSSETMTVKRDASTALSDLTHNNLLNMRAVYEAGGHELLVPLLSEECPMTVASSAATLSNMAGQEDIRYSVLSQNVLPSLVKALKSKDSHVQMSTALCVAALVCDTDSRTEFKNAGGLQHLVHLLDSKNRDVVEMACMAVKACACDEPCAVEMCVLGTLEKLQKINQTENQKNVFSEMAITSLLSFNLPVKYSLMGFLSPTDHVTDGFYDAGKAVAGCRVLSLEEHYCRPVNHLRPVIVINTEKHVSEKKMDPVSPVHTEKHCRNTDAALKALVKKAKKTVLLLEDDRMQYSTLAKMVSQAMGGEVDREKIHTFEWNLHISQLQLQLQSNVVPIGMIKQGTFYHRALLFKCLADSIGLSCSLVRGEYHRAWNEVLLMNGQTQRYVVDLMHTVSQVPVRRIPLATRSSGFVRLFSTTKAASSLTRYNETTDWQKKLSPEEYVVTREKGTEEPFSGLYLNHYEVGMYHCVCCEAPLFSSEAKYDSGTGWPSFKEAHGTWEGDEGLTSIIRRPDNSLGSAGTEVLCKNCDAHLGHVFEDGPEPTGHRFCINSVALKFQPRDNNKPKED</sequence>
<dbReference type="GO" id="GO:0006979">
    <property type="term" value="P:response to oxidative stress"/>
    <property type="evidence" value="ECO:0007669"/>
    <property type="project" value="UniProtKB-ARBA"/>
</dbReference>
<dbReference type="SMART" id="SM00185">
    <property type="entry name" value="ARM"/>
    <property type="match status" value="10"/>
</dbReference>
<dbReference type="InterPro" id="IPR000225">
    <property type="entry name" value="Armadillo"/>
</dbReference>
<dbReference type="PROSITE" id="PS50176">
    <property type="entry name" value="ARM_REPEAT"/>
    <property type="match status" value="1"/>
</dbReference>
<dbReference type="InterPro" id="IPR032682">
    <property type="entry name" value="Cnd1_C"/>
</dbReference>
<keyword evidence="6" id="KW-0677">Repeat</keyword>
<dbReference type="AlphaFoldDB" id="A0AAV2L9J3"/>
<dbReference type="Gene3D" id="2.170.150.20">
    <property type="entry name" value="Peptide methionine sulfoxide reductase"/>
    <property type="match status" value="1"/>
</dbReference>
<dbReference type="InterPro" id="IPR011989">
    <property type="entry name" value="ARM-like"/>
</dbReference>
<protein>
    <recommendedName>
        <fullName evidence="11">Peptide methionine sulfoxide reductase B1, chloroplastic</fullName>
        <ecNumber evidence="4">1.8.4.12</ecNumber>
        <ecNumber evidence="3">1.8.4.14</ecNumber>
    </recommendedName>
</protein>
<feature type="region of interest" description="Disordered" evidence="13">
    <location>
        <begin position="1"/>
        <end position="20"/>
    </location>
</feature>
<reference evidence="15 16" key="1">
    <citation type="submission" date="2024-04" db="EMBL/GenBank/DDBJ databases">
        <authorList>
            <person name="Waldvogel A.-M."/>
            <person name="Schoenle A."/>
        </authorList>
    </citation>
    <scope>NUCLEOTIDE SEQUENCE [LARGE SCALE GENOMIC DNA]</scope>
</reference>
<evidence type="ECO:0000256" key="9">
    <source>
        <dbReference type="ARBA" id="ARBA00048488"/>
    </source>
</evidence>
<dbReference type="PANTHER" id="PTHR46618:SF1">
    <property type="entry name" value="ARMADILLO REPEAT-CONTAINING PROTEIN 3"/>
    <property type="match status" value="1"/>
</dbReference>
<dbReference type="EC" id="1.8.4.12" evidence="4"/>
<evidence type="ECO:0000256" key="7">
    <source>
        <dbReference type="ARBA" id="ARBA00022833"/>
    </source>
</evidence>
<dbReference type="InterPro" id="IPR052441">
    <property type="entry name" value="Armadillo-Ser/Thr_Kinase"/>
</dbReference>
<keyword evidence="7" id="KW-0862">Zinc</keyword>